<evidence type="ECO:0000256" key="3">
    <source>
        <dbReference type="ARBA" id="ARBA00023002"/>
    </source>
</evidence>
<evidence type="ECO:0000256" key="2">
    <source>
        <dbReference type="ARBA" id="ARBA00022643"/>
    </source>
</evidence>
<dbReference type="CDD" id="cd04730">
    <property type="entry name" value="NPD_like"/>
    <property type="match status" value="1"/>
</dbReference>
<protein>
    <submittedName>
        <fullName evidence="4">2-nitropropane dioxygenase</fullName>
    </submittedName>
</protein>
<dbReference type="SUPFAM" id="SSF51412">
    <property type="entry name" value="Inosine monophosphate dehydrogenase (IMPDH)"/>
    <property type="match status" value="1"/>
</dbReference>
<dbReference type="AlphaFoldDB" id="A0A5C3M277"/>
<gene>
    <name evidence="4" type="ORF">BDQ12DRAFT_681624</name>
</gene>
<proteinExistence type="predicted"/>
<keyword evidence="1" id="KW-0285">Flavoprotein</keyword>
<dbReference type="Pfam" id="PF03060">
    <property type="entry name" value="NMO"/>
    <property type="match status" value="1"/>
</dbReference>
<sequence>MPPIHTKLTELLGIHTPIVGAPMAGASGGALAAQTTLGGGFGFIAAGYDTPENFRSQIHLARSLLNIDEGSRLPIGVGFLGWQLEKQNSSAQELLNIVLNENIQAVWLAFGSDLGRWTKYIHTYNEQVGQDHRVTIFVQISSVDEAVVAMNEWQADVIVAQGIEAGGHGASYALPLLTLVPSILSVTPIPGPLILAAGGLATGAHVASLLTLGAAGVVLGTRFLLSPESLYTDTQRRALIAANSESSVRTMAFDYARKTLGWPRGIDGRALKNATVDDYENGVDIEIIRSKFTEAVQNDDPSRMLIWAGSGVGLMHRIQPAKEIVQELHEQCVASLQTSRAL</sequence>
<dbReference type="InterPro" id="IPR013785">
    <property type="entry name" value="Aldolase_TIM"/>
</dbReference>
<accession>A0A5C3M277</accession>
<dbReference type="GO" id="GO:0051213">
    <property type="term" value="F:dioxygenase activity"/>
    <property type="evidence" value="ECO:0007669"/>
    <property type="project" value="UniProtKB-KW"/>
</dbReference>
<dbReference type="GO" id="GO:0018580">
    <property type="term" value="F:nitronate monooxygenase activity"/>
    <property type="evidence" value="ECO:0007669"/>
    <property type="project" value="InterPro"/>
</dbReference>
<keyword evidence="5" id="KW-1185">Reference proteome</keyword>
<keyword evidence="2" id="KW-0288">FMN</keyword>
<evidence type="ECO:0000313" key="5">
    <source>
        <dbReference type="Proteomes" id="UP000308652"/>
    </source>
</evidence>
<name>A0A5C3M277_9AGAR</name>
<evidence type="ECO:0000313" key="4">
    <source>
        <dbReference type="EMBL" id="TFK39340.1"/>
    </source>
</evidence>
<evidence type="ECO:0000256" key="1">
    <source>
        <dbReference type="ARBA" id="ARBA00022630"/>
    </source>
</evidence>
<keyword evidence="4" id="KW-0223">Dioxygenase</keyword>
<dbReference type="Gene3D" id="3.20.20.70">
    <property type="entry name" value="Aldolase class I"/>
    <property type="match status" value="1"/>
</dbReference>
<dbReference type="PANTHER" id="PTHR32332">
    <property type="entry name" value="2-NITROPROPANE DIOXYGENASE"/>
    <property type="match status" value="1"/>
</dbReference>
<keyword evidence="3" id="KW-0560">Oxidoreductase</keyword>
<dbReference type="Proteomes" id="UP000308652">
    <property type="component" value="Unassembled WGS sequence"/>
</dbReference>
<dbReference type="PANTHER" id="PTHR32332:SF31">
    <property type="entry name" value="2-NITROPROPANE DIOXYGENASE FAMILY, PUTATIVE (AFU_ORTHOLOGUE AFUA_2G09850)-RELATED"/>
    <property type="match status" value="1"/>
</dbReference>
<dbReference type="EMBL" id="ML213599">
    <property type="protein sequence ID" value="TFK39340.1"/>
    <property type="molecule type" value="Genomic_DNA"/>
</dbReference>
<dbReference type="OrthoDB" id="2349068at2759"/>
<organism evidence="4 5">
    <name type="scientific">Crucibulum laeve</name>
    <dbReference type="NCBI Taxonomy" id="68775"/>
    <lineage>
        <taxon>Eukaryota</taxon>
        <taxon>Fungi</taxon>
        <taxon>Dikarya</taxon>
        <taxon>Basidiomycota</taxon>
        <taxon>Agaricomycotina</taxon>
        <taxon>Agaricomycetes</taxon>
        <taxon>Agaricomycetidae</taxon>
        <taxon>Agaricales</taxon>
        <taxon>Agaricineae</taxon>
        <taxon>Nidulariaceae</taxon>
        <taxon>Crucibulum</taxon>
    </lineage>
</organism>
<reference evidence="4 5" key="1">
    <citation type="journal article" date="2019" name="Nat. Ecol. Evol.">
        <title>Megaphylogeny resolves global patterns of mushroom evolution.</title>
        <authorList>
            <person name="Varga T."/>
            <person name="Krizsan K."/>
            <person name="Foldi C."/>
            <person name="Dima B."/>
            <person name="Sanchez-Garcia M."/>
            <person name="Sanchez-Ramirez S."/>
            <person name="Szollosi G.J."/>
            <person name="Szarkandi J.G."/>
            <person name="Papp V."/>
            <person name="Albert L."/>
            <person name="Andreopoulos W."/>
            <person name="Angelini C."/>
            <person name="Antonin V."/>
            <person name="Barry K.W."/>
            <person name="Bougher N.L."/>
            <person name="Buchanan P."/>
            <person name="Buyck B."/>
            <person name="Bense V."/>
            <person name="Catcheside P."/>
            <person name="Chovatia M."/>
            <person name="Cooper J."/>
            <person name="Damon W."/>
            <person name="Desjardin D."/>
            <person name="Finy P."/>
            <person name="Geml J."/>
            <person name="Haridas S."/>
            <person name="Hughes K."/>
            <person name="Justo A."/>
            <person name="Karasinski D."/>
            <person name="Kautmanova I."/>
            <person name="Kiss B."/>
            <person name="Kocsube S."/>
            <person name="Kotiranta H."/>
            <person name="LaButti K.M."/>
            <person name="Lechner B.E."/>
            <person name="Liimatainen K."/>
            <person name="Lipzen A."/>
            <person name="Lukacs Z."/>
            <person name="Mihaltcheva S."/>
            <person name="Morgado L.N."/>
            <person name="Niskanen T."/>
            <person name="Noordeloos M.E."/>
            <person name="Ohm R.A."/>
            <person name="Ortiz-Santana B."/>
            <person name="Ovrebo C."/>
            <person name="Racz N."/>
            <person name="Riley R."/>
            <person name="Savchenko A."/>
            <person name="Shiryaev A."/>
            <person name="Soop K."/>
            <person name="Spirin V."/>
            <person name="Szebenyi C."/>
            <person name="Tomsovsky M."/>
            <person name="Tulloss R.E."/>
            <person name="Uehling J."/>
            <person name="Grigoriev I.V."/>
            <person name="Vagvolgyi C."/>
            <person name="Papp T."/>
            <person name="Martin F.M."/>
            <person name="Miettinen O."/>
            <person name="Hibbett D.S."/>
            <person name="Nagy L.G."/>
        </authorList>
    </citation>
    <scope>NUCLEOTIDE SEQUENCE [LARGE SCALE GENOMIC DNA]</scope>
    <source>
        <strain evidence="4 5">CBS 166.37</strain>
    </source>
</reference>
<dbReference type="STRING" id="68775.A0A5C3M277"/>
<dbReference type="InterPro" id="IPR004136">
    <property type="entry name" value="NMO"/>
</dbReference>